<proteinExistence type="predicted"/>
<sequence>MEEQQHARTEKHKRAIIKAGKHAFSGEFRFWVLTTTARSSPRLFRPQPPTSLSLRIQVPNDQFPACHPPAEEVVETIERKWEKCVWLQKEEKFWVILREEPLKRRE</sequence>
<keyword evidence="2" id="KW-1185">Reference proteome</keyword>
<dbReference type="Gramene" id="rna-AYBTSS11_LOCUS16540">
    <property type="protein sequence ID" value="CAJ1956218.1"/>
    <property type="gene ID" value="gene-AYBTSS11_LOCUS16540"/>
</dbReference>
<evidence type="ECO:0000313" key="2">
    <source>
        <dbReference type="Proteomes" id="UP001189624"/>
    </source>
</evidence>
<dbReference type="Proteomes" id="UP001189624">
    <property type="component" value="Chromosome 5"/>
</dbReference>
<gene>
    <name evidence="1" type="ORF">AYBTSS11_LOCUS16540</name>
</gene>
<dbReference type="EMBL" id="OY731402">
    <property type="protein sequence ID" value="CAJ1956218.1"/>
    <property type="molecule type" value="Genomic_DNA"/>
</dbReference>
<evidence type="ECO:0000313" key="1">
    <source>
        <dbReference type="EMBL" id="CAJ1956218.1"/>
    </source>
</evidence>
<organism evidence="1 2">
    <name type="scientific">Sphenostylis stenocarpa</name>
    <dbReference type="NCBI Taxonomy" id="92480"/>
    <lineage>
        <taxon>Eukaryota</taxon>
        <taxon>Viridiplantae</taxon>
        <taxon>Streptophyta</taxon>
        <taxon>Embryophyta</taxon>
        <taxon>Tracheophyta</taxon>
        <taxon>Spermatophyta</taxon>
        <taxon>Magnoliopsida</taxon>
        <taxon>eudicotyledons</taxon>
        <taxon>Gunneridae</taxon>
        <taxon>Pentapetalae</taxon>
        <taxon>rosids</taxon>
        <taxon>fabids</taxon>
        <taxon>Fabales</taxon>
        <taxon>Fabaceae</taxon>
        <taxon>Papilionoideae</taxon>
        <taxon>50 kb inversion clade</taxon>
        <taxon>NPAAA clade</taxon>
        <taxon>indigoferoid/millettioid clade</taxon>
        <taxon>Phaseoleae</taxon>
        <taxon>Sphenostylis</taxon>
    </lineage>
</organism>
<protein>
    <submittedName>
        <fullName evidence="1">Uncharacterized protein</fullName>
    </submittedName>
</protein>
<name>A0AA86VDV2_9FABA</name>
<dbReference type="AlphaFoldDB" id="A0AA86VDV2"/>
<reference evidence="1" key="1">
    <citation type="submission" date="2023-10" db="EMBL/GenBank/DDBJ databases">
        <authorList>
            <person name="Domelevo Entfellner J.-B."/>
        </authorList>
    </citation>
    <scope>NUCLEOTIDE SEQUENCE</scope>
</reference>
<accession>A0AA86VDV2</accession>